<dbReference type="RefSeq" id="WP_053486509.1">
    <property type="nucleotide sequence ID" value="NZ_JUEU01000118.1"/>
</dbReference>
<dbReference type="Proteomes" id="UP000037201">
    <property type="component" value="Unassembled WGS sequence"/>
</dbReference>
<reference evidence="1 2" key="1">
    <citation type="submission" date="2014-12" db="EMBL/GenBank/DDBJ databases">
        <authorList>
            <person name="Baeyen S."/>
        </authorList>
    </citation>
    <scope>NUCLEOTIDE SEQUENCE [LARGE SCALE GENOMIC DNA]</scope>
    <source>
        <strain evidence="1 2">LMG 28496</strain>
    </source>
</reference>
<organism evidence="1 2">
    <name type="scientific">Pseudomonas coronafaciens pv. porri</name>
    <dbReference type="NCBI Taxonomy" id="83964"/>
    <lineage>
        <taxon>Bacteria</taxon>
        <taxon>Pseudomonadati</taxon>
        <taxon>Pseudomonadota</taxon>
        <taxon>Gammaproteobacteria</taxon>
        <taxon>Pseudomonadales</taxon>
        <taxon>Pseudomonadaceae</taxon>
        <taxon>Pseudomonas</taxon>
        <taxon>Pseudomonas coronafaciens</taxon>
    </lineage>
</organism>
<comment type="caution">
    <text evidence="1">The sequence shown here is derived from an EMBL/GenBank/DDBJ whole genome shotgun (WGS) entry which is preliminary data.</text>
</comment>
<dbReference type="EMBL" id="JUEU01000118">
    <property type="protein sequence ID" value="KOP59453.1"/>
    <property type="molecule type" value="Genomic_DNA"/>
</dbReference>
<name>A0ABR5JPK7_9PSED</name>
<sequence length="116" mass="13071">MDLNDKIDKLVQLIDCNYEMNGFGVAAWADKDILEFAGIQHSDFNLKLARSVSDKVEGLIKDQQKGPIQAIEIMAQPIFRVGILKDDESGLNRYFKAVDAQAEKPHNHFKKPSIGR</sequence>
<accession>A0ABR5JPK7</accession>
<reference evidence="1 2" key="2">
    <citation type="submission" date="2015-09" db="EMBL/GenBank/DDBJ databases">
        <title>Genome analysis of Pseudomonas syringae pv. porri LMG.</title>
        <authorList>
            <person name="Rombouts S."/>
        </authorList>
    </citation>
    <scope>NUCLEOTIDE SEQUENCE [LARGE SCALE GENOMIC DNA]</scope>
    <source>
        <strain evidence="1 2">LMG 28496</strain>
    </source>
</reference>
<keyword evidence="2" id="KW-1185">Reference proteome</keyword>
<protein>
    <submittedName>
        <fullName evidence="1">Uncharacterized protein</fullName>
    </submittedName>
</protein>
<gene>
    <name evidence="1" type="ORF">OX90_11260</name>
</gene>
<evidence type="ECO:0000313" key="1">
    <source>
        <dbReference type="EMBL" id="KOP59453.1"/>
    </source>
</evidence>
<evidence type="ECO:0000313" key="2">
    <source>
        <dbReference type="Proteomes" id="UP000037201"/>
    </source>
</evidence>
<proteinExistence type="predicted"/>